<dbReference type="Pfam" id="PF02661">
    <property type="entry name" value="Fic"/>
    <property type="match status" value="1"/>
</dbReference>
<gene>
    <name evidence="4" type="ORF">CA264_11695</name>
</gene>
<dbReference type="STRING" id="709015.GCA_000472485_02368"/>
<dbReference type="InterPro" id="IPR036597">
    <property type="entry name" value="Fido-like_dom_sf"/>
</dbReference>
<keyword evidence="2" id="KW-0067">ATP-binding</keyword>
<dbReference type="PANTHER" id="PTHR13504:SF33">
    <property type="entry name" value="FIC FAMILY PROTEIN"/>
    <property type="match status" value="1"/>
</dbReference>
<evidence type="ECO:0000313" key="5">
    <source>
        <dbReference type="Proteomes" id="UP000266292"/>
    </source>
</evidence>
<dbReference type="PANTHER" id="PTHR13504">
    <property type="entry name" value="FIDO DOMAIN-CONTAINING PROTEIN DDB_G0283145"/>
    <property type="match status" value="1"/>
</dbReference>
<feature type="active site" evidence="1">
    <location>
        <position position="207"/>
    </location>
</feature>
<dbReference type="Proteomes" id="UP000266292">
    <property type="component" value="Chromosome"/>
</dbReference>
<feature type="domain" description="Fido" evidence="3">
    <location>
        <begin position="114"/>
        <end position="270"/>
    </location>
</feature>
<dbReference type="Gene3D" id="1.10.10.10">
    <property type="entry name" value="Winged helix-like DNA-binding domain superfamily/Winged helix DNA-binding domain"/>
    <property type="match status" value="1"/>
</dbReference>
<accession>A0A1X9YT98</accession>
<dbReference type="InterPro" id="IPR025230">
    <property type="entry name" value="DUF4172"/>
</dbReference>
<evidence type="ECO:0000256" key="2">
    <source>
        <dbReference type="PIRSR" id="PIRSR640198-2"/>
    </source>
</evidence>
<sequence>MIYNWQQPGWPSFSYDVSEVEDMLFEFAELTGHVSGMLKTLPEAVQLEAVLDMMVAEAIKTSEIEGEYLRRQDVVSSIRNNLGLNQTPEATQDKMAQGAGELMADARKTYADALTAEKLFQWHTMLLKEQKQICVGAWRSHEEPMQVVSGALGKEKVHFEAPPSSRIPDEMSRFIQWFNQTAPGGDDEIRKAPVRSAVAHLYFETLHPFEDGNGRIGRAIAEKALSQTLGRPVLLSLSRTIEADKKAYYNALEQAQKSNEITSWVAYFVSVILTSQKEAIALVEFILKKSKFFDRFKNMLNERQLKAIRKMLDAGPEGFEGGMNARKYIGITKASKATATRDLQHLLELGVLIQEGGGRSTRYRLNI</sequence>
<dbReference type="EMBL" id="CP021235">
    <property type="protein sequence ID" value="ARS36044.1"/>
    <property type="molecule type" value="Genomic_DNA"/>
</dbReference>
<proteinExistence type="predicted"/>
<dbReference type="KEGG" id="pact:CA264_11695"/>
<evidence type="ECO:0000256" key="1">
    <source>
        <dbReference type="PIRSR" id="PIRSR640198-1"/>
    </source>
</evidence>
<dbReference type="RefSeq" id="WP_025607363.1">
    <property type="nucleotide sequence ID" value="NZ_CP021235.1"/>
</dbReference>
<dbReference type="PROSITE" id="PS51459">
    <property type="entry name" value="FIDO"/>
    <property type="match status" value="1"/>
</dbReference>
<dbReference type="GO" id="GO:0005524">
    <property type="term" value="F:ATP binding"/>
    <property type="evidence" value="ECO:0007669"/>
    <property type="project" value="UniProtKB-KW"/>
</dbReference>
<feature type="binding site" evidence="2">
    <location>
        <begin position="211"/>
        <end position="218"/>
    </location>
    <ligand>
        <name>ATP</name>
        <dbReference type="ChEBI" id="CHEBI:30616"/>
    </ligand>
</feature>
<feature type="binding site" evidence="2">
    <location>
        <begin position="248"/>
        <end position="249"/>
    </location>
    <ligand>
        <name>ATP</name>
        <dbReference type="ChEBI" id="CHEBI:30616"/>
    </ligand>
</feature>
<dbReference type="AlphaFoldDB" id="A0A1X9YT98"/>
<evidence type="ECO:0000313" key="4">
    <source>
        <dbReference type="EMBL" id="ARS36044.1"/>
    </source>
</evidence>
<dbReference type="InterPro" id="IPR036388">
    <property type="entry name" value="WH-like_DNA-bd_sf"/>
</dbReference>
<dbReference type="Gene3D" id="1.10.3290.10">
    <property type="entry name" value="Fido-like domain"/>
    <property type="match status" value="1"/>
</dbReference>
<keyword evidence="2" id="KW-0547">Nucleotide-binding</keyword>
<dbReference type="OrthoDB" id="9814400at2"/>
<dbReference type="Pfam" id="PF13776">
    <property type="entry name" value="DUF4172"/>
    <property type="match status" value="1"/>
</dbReference>
<organism evidence="4 5">
    <name type="scientific">Pontibacter actiniarum</name>
    <dbReference type="NCBI Taxonomy" id="323450"/>
    <lineage>
        <taxon>Bacteria</taxon>
        <taxon>Pseudomonadati</taxon>
        <taxon>Bacteroidota</taxon>
        <taxon>Cytophagia</taxon>
        <taxon>Cytophagales</taxon>
        <taxon>Hymenobacteraceae</taxon>
        <taxon>Pontibacter</taxon>
    </lineage>
</organism>
<evidence type="ECO:0000259" key="3">
    <source>
        <dbReference type="PROSITE" id="PS51459"/>
    </source>
</evidence>
<protein>
    <submittedName>
        <fullName evidence="4">Cell filamentation protein Fic</fullName>
    </submittedName>
</protein>
<reference evidence="5" key="1">
    <citation type="submission" date="2017-05" db="EMBL/GenBank/DDBJ databases">
        <authorList>
            <person name="Ray J."/>
            <person name="Price M."/>
            <person name="Deutschbauer A."/>
        </authorList>
    </citation>
    <scope>NUCLEOTIDE SEQUENCE [LARGE SCALE GENOMIC DNA]</scope>
    <source>
        <strain evidence="5">DSM 19842</strain>
    </source>
</reference>
<dbReference type="SUPFAM" id="SSF140931">
    <property type="entry name" value="Fic-like"/>
    <property type="match status" value="1"/>
</dbReference>
<dbReference type="InterPro" id="IPR040198">
    <property type="entry name" value="Fido_containing"/>
</dbReference>
<dbReference type="InterPro" id="IPR003812">
    <property type="entry name" value="Fido"/>
</dbReference>
<name>A0A1X9YT98_9BACT</name>
<keyword evidence="5" id="KW-1185">Reference proteome</keyword>